<evidence type="ECO:0000256" key="1">
    <source>
        <dbReference type="SAM" id="MobiDB-lite"/>
    </source>
</evidence>
<accession>A0ABD1DI71</accession>
<dbReference type="Proteomes" id="UP001562425">
    <property type="component" value="Unassembled WGS sequence"/>
</dbReference>
<proteinExistence type="predicted"/>
<sequence>MDMIESRPAGSRQHFALQKAQQSSISSRKFIGSTRRIANSTHQSLRSPSSSPVMYYDGMELPSPQTASGEANNPFGDSYVKKYYRKAEHR</sequence>
<organism evidence="2 3">
    <name type="scientific">Culex pipiens pipiens</name>
    <name type="common">Northern house mosquito</name>
    <dbReference type="NCBI Taxonomy" id="38569"/>
    <lineage>
        <taxon>Eukaryota</taxon>
        <taxon>Metazoa</taxon>
        <taxon>Ecdysozoa</taxon>
        <taxon>Arthropoda</taxon>
        <taxon>Hexapoda</taxon>
        <taxon>Insecta</taxon>
        <taxon>Pterygota</taxon>
        <taxon>Neoptera</taxon>
        <taxon>Endopterygota</taxon>
        <taxon>Diptera</taxon>
        <taxon>Nematocera</taxon>
        <taxon>Culicoidea</taxon>
        <taxon>Culicidae</taxon>
        <taxon>Culicinae</taxon>
        <taxon>Culicini</taxon>
        <taxon>Culex</taxon>
        <taxon>Culex</taxon>
    </lineage>
</organism>
<keyword evidence="3" id="KW-1185">Reference proteome</keyword>
<evidence type="ECO:0000313" key="2">
    <source>
        <dbReference type="EMBL" id="KAL1399415.1"/>
    </source>
</evidence>
<protein>
    <submittedName>
        <fullName evidence="2">Uncharacterized protein</fullName>
    </submittedName>
</protein>
<feature type="region of interest" description="Disordered" evidence="1">
    <location>
        <begin position="1"/>
        <end position="78"/>
    </location>
</feature>
<dbReference type="EMBL" id="JBEHCU010005556">
    <property type="protein sequence ID" value="KAL1399415.1"/>
    <property type="molecule type" value="Genomic_DNA"/>
</dbReference>
<gene>
    <name evidence="2" type="ORF">pipiens_008237</name>
</gene>
<reference evidence="2 3" key="1">
    <citation type="submission" date="2024-05" db="EMBL/GenBank/DDBJ databases">
        <title>Culex pipiens pipiens assembly and annotation.</title>
        <authorList>
            <person name="Alout H."/>
            <person name="Durand T."/>
        </authorList>
    </citation>
    <scope>NUCLEOTIDE SEQUENCE [LARGE SCALE GENOMIC DNA]</scope>
    <source>
        <strain evidence="2">HA-2024</strain>
        <tissue evidence="2">Whole body</tissue>
    </source>
</reference>
<evidence type="ECO:0000313" key="3">
    <source>
        <dbReference type="Proteomes" id="UP001562425"/>
    </source>
</evidence>
<name>A0ABD1DI71_CULPP</name>
<comment type="caution">
    <text evidence="2">The sequence shown here is derived from an EMBL/GenBank/DDBJ whole genome shotgun (WGS) entry which is preliminary data.</text>
</comment>
<feature type="compositionally biased region" description="Polar residues" evidence="1">
    <location>
        <begin position="36"/>
        <end position="52"/>
    </location>
</feature>
<dbReference type="AlphaFoldDB" id="A0ABD1DI71"/>